<organism evidence="2 3">
    <name type="scientific">Trema orientale</name>
    <name type="common">Charcoal tree</name>
    <name type="synonym">Celtis orientalis</name>
    <dbReference type="NCBI Taxonomy" id="63057"/>
    <lineage>
        <taxon>Eukaryota</taxon>
        <taxon>Viridiplantae</taxon>
        <taxon>Streptophyta</taxon>
        <taxon>Embryophyta</taxon>
        <taxon>Tracheophyta</taxon>
        <taxon>Spermatophyta</taxon>
        <taxon>Magnoliopsida</taxon>
        <taxon>eudicotyledons</taxon>
        <taxon>Gunneridae</taxon>
        <taxon>Pentapetalae</taxon>
        <taxon>rosids</taxon>
        <taxon>fabids</taxon>
        <taxon>Rosales</taxon>
        <taxon>Cannabaceae</taxon>
        <taxon>Trema</taxon>
    </lineage>
</organism>
<dbReference type="InParanoid" id="A0A2P5FA73"/>
<evidence type="ECO:0000313" key="3">
    <source>
        <dbReference type="Proteomes" id="UP000237000"/>
    </source>
</evidence>
<evidence type="ECO:0000256" key="1">
    <source>
        <dbReference type="SAM" id="MobiDB-lite"/>
    </source>
</evidence>
<dbReference type="PANTHER" id="PTHR37766">
    <property type="entry name" value="OS01G0897100 PROTEIN"/>
    <property type="match status" value="1"/>
</dbReference>
<feature type="compositionally biased region" description="Basic residues" evidence="1">
    <location>
        <begin position="435"/>
        <end position="447"/>
    </location>
</feature>
<reference evidence="3" key="1">
    <citation type="submission" date="2016-06" db="EMBL/GenBank/DDBJ databases">
        <title>Parallel loss of symbiosis genes in relatives of nitrogen-fixing non-legume Parasponia.</title>
        <authorList>
            <person name="Van Velzen R."/>
            <person name="Holmer R."/>
            <person name="Bu F."/>
            <person name="Rutten L."/>
            <person name="Van Zeijl A."/>
            <person name="Liu W."/>
            <person name="Santuari L."/>
            <person name="Cao Q."/>
            <person name="Sharma T."/>
            <person name="Shen D."/>
            <person name="Roswanjaya Y."/>
            <person name="Wardhani T."/>
            <person name="Kalhor M.S."/>
            <person name="Jansen J."/>
            <person name="Van den Hoogen J."/>
            <person name="Gungor B."/>
            <person name="Hartog M."/>
            <person name="Hontelez J."/>
            <person name="Verver J."/>
            <person name="Yang W.-C."/>
            <person name="Schijlen E."/>
            <person name="Repin R."/>
            <person name="Schilthuizen M."/>
            <person name="Schranz E."/>
            <person name="Heidstra R."/>
            <person name="Miyata K."/>
            <person name="Fedorova E."/>
            <person name="Kohlen W."/>
            <person name="Bisseling T."/>
            <person name="Smit S."/>
            <person name="Geurts R."/>
        </authorList>
    </citation>
    <scope>NUCLEOTIDE SEQUENCE [LARGE SCALE GENOMIC DNA]</scope>
    <source>
        <strain evidence="3">cv. RG33-2</strain>
    </source>
</reference>
<feature type="region of interest" description="Disordered" evidence="1">
    <location>
        <begin position="423"/>
        <end position="447"/>
    </location>
</feature>
<sequence>MVNLFLSEPNWNDIGDSDSAKGRISLLSKLESVIQSFLMSGGRSEARLWLCNTVAGISSVTCRHQCELFIDLLRSKPVKYSLASQLLEMTFDKRPQKVGFLISKKSHVLKKFFGGHPTRISEWFSNFSVSGDGMEHGKGARALSQFAFVNRDICWEELEWKGKHGQSPAVVATKPHYFLDLDVQRTVENFLENVPEFWSSSEFAESLKDGEILFIDRNFFLDYFIDLMYKENSRDVWEVITEFLMEESFSYLCQHLLITLEERDFCKFLEQLRGYLHRRMEHKDFSNSSFMFEIILSKCSDFGSFDQILLLDATLTKKRELRRLLCDEGGEEAEAETKDIVSQICAIPDHDNSLAAVIKGCFKLKTVEAFKWLVLQSWVFYYRFLGGCRTVESWESLFLKNGITFRRSNTYALLNDDGLSEESGSDFGHGVSKETKHKKKSRKKRRKLGRDNRYENEFLDFDTTKDTFALQSDSGSLLLSTDGYSTSWSIVDLPEHLSQHCLSKWMRWILANWVE</sequence>
<dbReference type="EMBL" id="JXTC01000049">
    <property type="protein sequence ID" value="PON94683.1"/>
    <property type="molecule type" value="Genomic_DNA"/>
</dbReference>
<dbReference type="FunCoup" id="A0A2P5FA73">
    <property type="interactions" value="1857"/>
</dbReference>
<dbReference type="AlphaFoldDB" id="A0A2P5FA73"/>
<proteinExistence type="predicted"/>
<keyword evidence="3" id="KW-1185">Reference proteome</keyword>
<comment type="caution">
    <text evidence="2">The sequence shown here is derived from an EMBL/GenBank/DDBJ whole genome shotgun (WGS) entry which is preliminary data.</text>
</comment>
<dbReference type="STRING" id="63057.A0A2P5FA73"/>
<name>A0A2P5FA73_TREOI</name>
<protein>
    <submittedName>
        <fullName evidence="2">Uncharacterized protein</fullName>
    </submittedName>
</protein>
<evidence type="ECO:0000313" key="2">
    <source>
        <dbReference type="EMBL" id="PON94683.1"/>
    </source>
</evidence>
<accession>A0A2P5FA73</accession>
<dbReference type="Proteomes" id="UP000237000">
    <property type="component" value="Unassembled WGS sequence"/>
</dbReference>
<dbReference type="PANTHER" id="PTHR37766:SF1">
    <property type="entry name" value="OS01G0897100 PROTEIN"/>
    <property type="match status" value="1"/>
</dbReference>
<gene>
    <name evidence="2" type="ORF">TorRG33x02_094660</name>
</gene>
<dbReference type="OrthoDB" id="1927237at2759"/>